<dbReference type="InParanoid" id="B0DY68"/>
<dbReference type="EMBL" id="DS547149">
    <property type="protein sequence ID" value="EDR00468.1"/>
    <property type="molecule type" value="Genomic_DNA"/>
</dbReference>
<dbReference type="AlphaFoldDB" id="B0DY68"/>
<sequence length="440" mass="48877">MPITFSPTSLAAESFSPTIASTPLSPSSLLTSACPHQSRLCSSLLQSSLPLGSHNTIPKGNGLVHTIVEAYNNHRHLRLRPDDIWTAILIQFNFFVNGRSEMLRSQFVAHEGKKQLVVTAAGNRFTVDFGAMAHNMTRELEKNVVDPALRAWILPTFSTTTTTDTIVASVIMMSSMKKYFDYKVCLMCGLPSVTLEGEKDDWEDILRRLEKLKEYGVEAIAWYHLLRPVLAQLVAAFDNPTSKENKEFWGKVCHYDGGGSGPTYLGGWVTAFCAFDEDGKWLGHRFKEGVVEATSLEGPDPTSLSASDFFDTYTEVSKVWSQREPTLILSGTHYHLVDTDEIPAGCTGVDVLLDDNGEELQCMLIAGLFGSEILADAKGKRNTVRPVSGWWMFEKVAEGEEKKDSRQEILAGVAQDLVDASQEMSTSSKKSKKWWSFRGW</sequence>
<accession>B0DY68</accession>
<protein>
    <submittedName>
        <fullName evidence="1">Predicted protein</fullName>
    </submittedName>
</protein>
<dbReference type="OrthoDB" id="9978173at2759"/>
<dbReference type="GeneID" id="6084544"/>
<gene>
    <name evidence="1" type="ORF">LACBIDRAFT_313375</name>
</gene>
<dbReference type="KEGG" id="lbc:LACBIDRAFT_313375"/>
<proteinExistence type="predicted"/>
<reference evidence="1 2" key="1">
    <citation type="journal article" date="2008" name="Nature">
        <title>The genome of Laccaria bicolor provides insights into mycorrhizal symbiosis.</title>
        <authorList>
            <person name="Martin F."/>
            <person name="Aerts A."/>
            <person name="Ahren D."/>
            <person name="Brun A."/>
            <person name="Danchin E.G.J."/>
            <person name="Duchaussoy F."/>
            <person name="Gibon J."/>
            <person name="Kohler A."/>
            <person name="Lindquist E."/>
            <person name="Pereda V."/>
            <person name="Salamov A."/>
            <person name="Shapiro H.J."/>
            <person name="Wuyts J."/>
            <person name="Blaudez D."/>
            <person name="Buee M."/>
            <person name="Brokstein P."/>
            <person name="Canbaeck B."/>
            <person name="Cohen D."/>
            <person name="Courty P.E."/>
            <person name="Coutinho P.M."/>
            <person name="Delaruelle C."/>
            <person name="Detter J.C."/>
            <person name="Deveau A."/>
            <person name="DiFazio S."/>
            <person name="Duplessis S."/>
            <person name="Fraissinet-Tachet L."/>
            <person name="Lucic E."/>
            <person name="Frey-Klett P."/>
            <person name="Fourrey C."/>
            <person name="Feussner I."/>
            <person name="Gay G."/>
            <person name="Grimwood J."/>
            <person name="Hoegger P.J."/>
            <person name="Jain P."/>
            <person name="Kilaru S."/>
            <person name="Labbe J."/>
            <person name="Lin Y.C."/>
            <person name="Legue V."/>
            <person name="Le Tacon F."/>
            <person name="Marmeisse R."/>
            <person name="Melayah D."/>
            <person name="Montanini B."/>
            <person name="Muratet M."/>
            <person name="Nehls U."/>
            <person name="Niculita-Hirzel H."/>
            <person name="Oudot-Le Secq M.P."/>
            <person name="Peter M."/>
            <person name="Quesneville H."/>
            <person name="Rajashekar B."/>
            <person name="Reich M."/>
            <person name="Rouhier N."/>
            <person name="Schmutz J."/>
            <person name="Yin T."/>
            <person name="Chalot M."/>
            <person name="Henrissat B."/>
            <person name="Kuees U."/>
            <person name="Lucas S."/>
            <person name="Van de Peer Y."/>
            <person name="Podila G.K."/>
            <person name="Polle A."/>
            <person name="Pukkila P.J."/>
            <person name="Richardson P.M."/>
            <person name="Rouze P."/>
            <person name="Sanders I.R."/>
            <person name="Stajich J.E."/>
            <person name="Tunlid A."/>
            <person name="Tuskan G."/>
            <person name="Grigoriev I.V."/>
        </authorList>
    </citation>
    <scope>NUCLEOTIDE SEQUENCE [LARGE SCALE GENOMIC DNA]</scope>
    <source>
        <strain evidence="2">S238N-H82 / ATCC MYA-4686</strain>
    </source>
</reference>
<dbReference type="PANTHER" id="PTHR31252">
    <property type="entry name" value="DUF4419 DOMAIN-CONTAINING PROTEIN"/>
    <property type="match status" value="1"/>
</dbReference>
<keyword evidence="2" id="KW-1185">Reference proteome</keyword>
<dbReference type="Pfam" id="PF14388">
    <property type="entry name" value="DUF4419"/>
    <property type="match status" value="1"/>
</dbReference>
<name>B0DY68_LACBS</name>
<organism evidence="2">
    <name type="scientific">Laccaria bicolor (strain S238N-H82 / ATCC MYA-4686)</name>
    <name type="common">Bicoloured deceiver</name>
    <name type="synonym">Laccaria laccata var. bicolor</name>
    <dbReference type="NCBI Taxonomy" id="486041"/>
    <lineage>
        <taxon>Eukaryota</taxon>
        <taxon>Fungi</taxon>
        <taxon>Dikarya</taxon>
        <taxon>Basidiomycota</taxon>
        <taxon>Agaricomycotina</taxon>
        <taxon>Agaricomycetes</taxon>
        <taxon>Agaricomycetidae</taxon>
        <taxon>Agaricales</taxon>
        <taxon>Agaricineae</taxon>
        <taxon>Hydnangiaceae</taxon>
        <taxon>Laccaria</taxon>
    </lineage>
</organism>
<evidence type="ECO:0000313" key="1">
    <source>
        <dbReference type="EMBL" id="EDR00468.1"/>
    </source>
</evidence>
<dbReference type="PANTHER" id="PTHR31252:SF11">
    <property type="entry name" value="DUF4419 DOMAIN-CONTAINING PROTEIN"/>
    <property type="match status" value="1"/>
</dbReference>
<dbReference type="HOGENOM" id="CLU_037155_3_0_1"/>
<dbReference type="Proteomes" id="UP000001194">
    <property type="component" value="Unassembled WGS sequence"/>
</dbReference>
<dbReference type="RefSeq" id="XP_001888860.1">
    <property type="nucleotide sequence ID" value="XM_001888825.1"/>
</dbReference>
<evidence type="ECO:0000313" key="2">
    <source>
        <dbReference type="Proteomes" id="UP000001194"/>
    </source>
</evidence>
<dbReference type="InterPro" id="IPR025533">
    <property type="entry name" value="DUF4419"/>
</dbReference>